<sequence length="168" mass="18301">MTWQRPASVPVGQVWSRFKGRERDGQPAKMSNWERYIAQGVSLACFTETDGAPDELVAFNITLDLVDVFTLYGVDRYLTSSGLTVLPEHRGQNIGARLFEARKPLCAALGIQCTATVFTATASQVLASKCGYTQLAELSYSHMAARGVDLSGCATPTAKLMGTKFHFD</sequence>
<dbReference type="STRING" id="104452.A0A0L7LBW0"/>
<dbReference type="EMBL" id="JTDY01001867">
    <property type="protein sequence ID" value="KOB72686.1"/>
    <property type="molecule type" value="Genomic_DNA"/>
</dbReference>
<keyword evidence="2" id="KW-1185">Reference proteome</keyword>
<dbReference type="InterPro" id="IPR016181">
    <property type="entry name" value="Acyl_CoA_acyltransferase"/>
</dbReference>
<dbReference type="SUPFAM" id="SSF55729">
    <property type="entry name" value="Acyl-CoA N-acyltransferases (Nat)"/>
    <property type="match status" value="1"/>
</dbReference>
<evidence type="ECO:0008006" key="3">
    <source>
        <dbReference type="Google" id="ProtNLM"/>
    </source>
</evidence>
<dbReference type="CDD" id="cd04301">
    <property type="entry name" value="NAT_SF"/>
    <property type="match status" value="1"/>
</dbReference>
<protein>
    <recommendedName>
        <fullName evidence="3">N-acetyltransferase domain-containing protein</fullName>
    </recommendedName>
</protein>
<organism evidence="1 2">
    <name type="scientific">Operophtera brumata</name>
    <name type="common">Winter moth</name>
    <name type="synonym">Phalaena brumata</name>
    <dbReference type="NCBI Taxonomy" id="104452"/>
    <lineage>
        <taxon>Eukaryota</taxon>
        <taxon>Metazoa</taxon>
        <taxon>Ecdysozoa</taxon>
        <taxon>Arthropoda</taxon>
        <taxon>Hexapoda</taxon>
        <taxon>Insecta</taxon>
        <taxon>Pterygota</taxon>
        <taxon>Neoptera</taxon>
        <taxon>Endopterygota</taxon>
        <taxon>Lepidoptera</taxon>
        <taxon>Glossata</taxon>
        <taxon>Ditrysia</taxon>
        <taxon>Geometroidea</taxon>
        <taxon>Geometridae</taxon>
        <taxon>Larentiinae</taxon>
        <taxon>Operophtera</taxon>
    </lineage>
</organism>
<dbReference type="Proteomes" id="UP000037510">
    <property type="component" value="Unassembled WGS sequence"/>
</dbReference>
<dbReference type="Gene3D" id="3.40.630.30">
    <property type="match status" value="1"/>
</dbReference>
<gene>
    <name evidence="1" type="ORF">OBRU01_09368</name>
</gene>
<name>A0A0L7LBW0_OPEBR</name>
<accession>A0A0L7LBW0</accession>
<reference evidence="1 2" key="1">
    <citation type="journal article" date="2015" name="Genome Biol. Evol.">
        <title>The genome of winter moth (Operophtera brumata) provides a genomic perspective on sexual dimorphism and phenology.</title>
        <authorList>
            <person name="Derks M.F."/>
            <person name="Smit S."/>
            <person name="Salis L."/>
            <person name="Schijlen E."/>
            <person name="Bossers A."/>
            <person name="Mateman C."/>
            <person name="Pijl A.S."/>
            <person name="de Ridder D."/>
            <person name="Groenen M.A."/>
            <person name="Visser M.E."/>
            <person name="Megens H.J."/>
        </authorList>
    </citation>
    <scope>NUCLEOTIDE SEQUENCE [LARGE SCALE GENOMIC DNA]</scope>
    <source>
        <strain evidence="1">WM2013NL</strain>
        <tissue evidence="1">Head and thorax</tissue>
    </source>
</reference>
<evidence type="ECO:0000313" key="2">
    <source>
        <dbReference type="Proteomes" id="UP000037510"/>
    </source>
</evidence>
<dbReference type="AlphaFoldDB" id="A0A0L7LBW0"/>
<proteinExistence type="predicted"/>
<comment type="caution">
    <text evidence="1">The sequence shown here is derived from an EMBL/GenBank/DDBJ whole genome shotgun (WGS) entry which is preliminary data.</text>
</comment>
<evidence type="ECO:0000313" key="1">
    <source>
        <dbReference type="EMBL" id="KOB72686.1"/>
    </source>
</evidence>